<accession>A0A6M8HRZ2</accession>
<dbReference type="RefSeq" id="WP_171833431.1">
    <property type="nucleotide sequence ID" value="NZ_CP053708.1"/>
</dbReference>
<keyword evidence="2" id="KW-1185">Reference proteome</keyword>
<dbReference type="AlphaFoldDB" id="A0A6M8HRZ2"/>
<proteinExistence type="predicted"/>
<dbReference type="Proteomes" id="UP000500767">
    <property type="component" value="Chromosome"/>
</dbReference>
<name>A0A6M8HRZ2_9PROT</name>
<protein>
    <submittedName>
        <fullName evidence="1">Uncharacterized protein</fullName>
    </submittedName>
</protein>
<evidence type="ECO:0000313" key="1">
    <source>
        <dbReference type="EMBL" id="QKE91046.1"/>
    </source>
</evidence>
<reference evidence="1 2" key="1">
    <citation type="journal article" date="2014" name="World J. Microbiol. Biotechnol.">
        <title>Biodiversity and physiological characteristics of Antarctic and Arctic lichens-associated bacteria.</title>
        <authorList>
            <person name="Lee Y.M."/>
            <person name="Kim E.H."/>
            <person name="Lee H.K."/>
            <person name="Hong S.G."/>
        </authorList>
    </citation>
    <scope>NUCLEOTIDE SEQUENCE [LARGE SCALE GENOMIC DNA]</scope>
    <source>
        <strain evidence="1 2">PAMC 26569</strain>
    </source>
</reference>
<dbReference type="EMBL" id="CP053708">
    <property type="protein sequence ID" value="QKE91046.1"/>
    <property type="molecule type" value="Genomic_DNA"/>
</dbReference>
<organism evidence="1 2">
    <name type="scientific">Lichenicola cladoniae</name>
    <dbReference type="NCBI Taxonomy" id="1484109"/>
    <lineage>
        <taxon>Bacteria</taxon>
        <taxon>Pseudomonadati</taxon>
        <taxon>Pseudomonadota</taxon>
        <taxon>Alphaproteobacteria</taxon>
        <taxon>Acetobacterales</taxon>
        <taxon>Acetobacteraceae</taxon>
        <taxon>Lichenicola</taxon>
    </lineage>
</organism>
<gene>
    <name evidence="1" type="ORF">HN018_14225</name>
</gene>
<dbReference type="KEGG" id="lck:HN018_14225"/>
<sequence>MTRADTRPEPRRGVIVMHAFGPYQEGQFLEDPVLIDKLVADGESWRINEAVLLVPPS</sequence>
<evidence type="ECO:0000313" key="2">
    <source>
        <dbReference type="Proteomes" id="UP000500767"/>
    </source>
</evidence>